<feature type="transmembrane region" description="Helical" evidence="6">
    <location>
        <begin position="426"/>
        <end position="445"/>
    </location>
</feature>
<comment type="caution">
    <text evidence="7">The sequence shown here is derived from an EMBL/GenBank/DDBJ whole genome shotgun (WGS) entry which is preliminary data.</text>
</comment>
<feature type="transmembrane region" description="Helical" evidence="6">
    <location>
        <begin position="336"/>
        <end position="356"/>
    </location>
</feature>
<dbReference type="CDD" id="cd13124">
    <property type="entry name" value="MATE_SpoVB_like"/>
    <property type="match status" value="1"/>
</dbReference>
<evidence type="ECO:0000256" key="6">
    <source>
        <dbReference type="SAM" id="Phobius"/>
    </source>
</evidence>
<sequence length="537" mass="56504">MPGRKVSRDGPAWMKGALLLTAAAVFVKGLSALYKIPYQNITGDLGFYVYQQIYPLYGAAFVIGTFGFPLMLAKWTAGKQEAAAPDAGRLRFFFWALVVLHTVVAAAVTVFAPAVAALIGDPSLSPALRFMGLPFMLIPFLAFGRGWFQGRGDALPSALSQVAEQSVRVVMILLVASFAMYVSGNPYYAGISAGAGALAGGTAGSIFLFRRYRRDPAAVTLNPFAVGSGPLFPEGWFKDTRIFLVSGFYVSASAMALILFQAADALTVIPALTADGMAPEAAGEVKGVYDRSWPLVQFGAVVTTVFSYGAVPSVVRSFANGDNKAVREETARAVKIAAVFGSAAAIGMAAVMPALNPMMFTDRNGTELLMVMSSVVLSGSIFMTAAALLHALDRAREAALWLGAALIVKTVFTFIAVSFWGIAGAAFASALVFLCLAAAVLSVLIKHGWLPLPGWKTSGRLAAALGLMAAAAAAIRTSADGLLAAERAASAAGALTASAGGALLFILLIWRFKVFSADEWEQLPKLGRWLPYPEKHD</sequence>
<evidence type="ECO:0000256" key="3">
    <source>
        <dbReference type="ARBA" id="ARBA00022692"/>
    </source>
</evidence>
<feature type="transmembrane region" description="Helical" evidence="6">
    <location>
        <begin position="242"/>
        <end position="263"/>
    </location>
</feature>
<keyword evidence="3 6" id="KW-0812">Transmembrane</keyword>
<evidence type="ECO:0000313" key="8">
    <source>
        <dbReference type="Proteomes" id="UP000199318"/>
    </source>
</evidence>
<dbReference type="GO" id="GO:0005886">
    <property type="term" value="C:plasma membrane"/>
    <property type="evidence" value="ECO:0007669"/>
    <property type="project" value="UniProtKB-SubCell"/>
</dbReference>
<dbReference type="InterPro" id="IPR024923">
    <property type="entry name" value="PG_synth_SpoVB"/>
</dbReference>
<name>A0A1H9VSB1_9BACI</name>
<dbReference type="Pfam" id="PF01943">
    <property type="entry name" value="Polysacc_synt"/>
    <property type="match status" value="1"/>
</dbReference>
<dbReference type="PANTHER" id="PTHR30250">
    <property type="entry name" value="PST FAMILY PREDICTED COLANIC ACID TRANSPORTER"/>
    <property type="match status" value="1"/>
</dbReference>
<keyword evidence="4 6" id="KW-1133">Transmembrane helix</keyword>
<feature type="transmembrane region" description="Helical" evidence="6">
    <location>
        <begin position="93"/>
        <end position="120"/>
    </location>
</feature>
<evidence type="ECO:0000256" key="4">
    <source>
        <dbReference type="ARBA" id="ARBA00022989"/>
    </source>
</evidence>
<evidence type="ECO:0000256" key="5">
    <source>
        <dbReference type="ARBA" id="ARBA00023136"/>
    </source>
</evidence>
<dbReference type="InterPro" id="IPR050833">
    <property type="entry name" value="Poly_Biosynth_Transport"/>
</dbReference>
<dbReference type="EMBL" id="FOGV01000023">
    <property type="protein sequence ID" value="SES24429.1"/>
    <property type="molecule type" value="Genomic_DNA"/>
</dbReference>
<keyword evidence="2" id="KW-1003">Cell membrane</keyword>
<feature type="transmembrane region" description="Helical" evidence="6">
    <location>
        <begin position="399"/>
        <end position="420"/>
    </location>
</feature>
<feature type="transmembrane region" description="Helical" evidence="6">
    <location>
        <begin position="126"/>
        <end position="144"/>
    </location>
</feature>
<dbReference type="PANTHER" id="PTHR30250:SF29">
    <property type="entry name" value="POLYSACCHARIDE BIOSYNTHESIS PROTEIN C-TERMINAL DOMAIN-CONTAINING PROTEIN"/>
    <property type="match status" value="1"/>
</dbReference>
<feature type="transmembrane region" description="Helical" evidence="6">
    <location>
        <begin position="488"/>
        <end position="510"/>
    </location>
</feature>
<dbReference type="STRING" id="1464123.SAMN05444126_12330"/>
<dbReference type="Proteomes" id="UP000199318">
    <property type="component" value="Unassembled WGS sequence"/>
</dbReference>
<evidence type="ECO:0000256" key="1">
    <source>
        <dbReference type="ARBA" id="ARBA00004651"/>
    </source>
</evidence>
<feature type="transmembrane region" description="Helical" evidence="6">
    <location>
        <begin position="457"/>
        <end position="476"/>
    </location>
</feature>
<keyword evidence="5 6" id="KW-0472">Membrane</keyword>
<feature type="transmembrane region" description="Helical" evidence="6">
    <location>
        <begin position="188"/>
        <end position="209"/>
    </location>
</feature>
<feature type="transmembrane region" description="Helical" evidence="6">
    <location>
        <begin position="56"/>
        <end position="73"/>
    </location>
</feature>
<evidence type="ECO:0000256" key="2">
    <source>
        <dbReference type="ARBA" id="ARBA00022475"/>
    </source>
</evidence>
<protein>
    <submittedName>
        <fullName evidence="7">Polysaccharide transporter, PST family</fullName>
    </submittedName>
</protein>
<organism evidence="7 8">
    <name type="scientific">Salisediminibacterium halotolerans</name>
    <dbReference type="NCBI Taxonomy" id="517425"/>
    <lineage>
        <taxon>Bacteria</taxon>
        <taxon>Bacillati</taxon>
        <taxon>Bacillota</taxon>
        <taxon>Bacilli</taxon>
        <taxon>Bacillales</taxon>
        <taxon>Bacillaceae</taxon>
        <taxon>Salisediminibacterium</taxon>
    </lineage>
</organism>
<dbReference type="OrthoDB" id="9775950at2"/>
<feature type="transmembrane region" description="Helical" evidence="6">
    <location>
        <begin position="295"/>
        <end position="315"/>
    </location>
</feature>
<comment type="subcellular location">
    <subcellularLocation>
        <location evidence="1">Cell membrane</location>
        <topology evidence="1">Multi-pass membrane protein</topology>
    </subcellularLocation>
</comment>
<evidence type="ECO:0000313" key="7">
    <source>
        <dbReference type="EMBL" id="SES24429.1"/>
    </source>
</evidence>
<dbReference type="AlphaFoldDB" id="A0A1H9VSB1"/>
<reference evidence="8" key="1">
    <citation type="submission" date="2016-10" db="EMBL/GenBank/DDBJ databases">
        <authorList>
            <person name="de Groot N.N."/>
        </authorList>
    </citation>
    <scope>NUCLEOTIDE SEQUENCE [LARGE SCALE GENOMIC DNA]</scope>
    <source>
        <strain evidence="8">10nlg</strain>
    </source>
</reference>
<feature type="transmembrane region" description="Helical" evidence="6">
    <location>
        <begin position="165"/>
        <end position="182"/>
    </location>
</feature>
<accession>A0A1H9VSB1</accession>
<dbReference type="RefSeq" id="WP_093074036.1">
    <property type="nucleotide sequence ID" value="NZ_FOGV01000023.1"/>
</dbReference>
<keyword evidence="8" id="KW-1185">Reference proteome</keyword>
<proteinExistence type="predicted"/>
<feature type="transmembrane region" description="Helical" evidence="6">
    <location>
        <begin position="368"/>
        <end position="392"/>
    </location>
</feature>
<dbReference type="InterPro" id="IPR002797">
    <property type="entry name" value="Polysacc_synth"/>
</dbReference>
<gene>
    <name evidence="7" type="ORF">SAMN05444126_12330</name>
</gene>